<name>A0A3G8ZR06_9ACTN</name>
<dbReference type="GO" id="GO:0016301">
    <property type="term" value="F:kinase activity"/>
    <property type="evidence" value="ECO:0007669"/>
    <property type="project" value="UniProtKB-KW"/>
</dbReference>
<organism evidence="8 9">
    <name type="scientific">Nakamurella antarctica</name>
    <dbReference type="NCBI Taxonomy" id="1902245"/>
    <lineage>
        <taxon>Bacteria</taxon>
        <taxon>Bacillati</taxon>
        <taxon>Actinomycetota</taxon>
        <taxon>Actinomycetes</taxon>
        <taxon>Nakamurellales</taxon>
        <taxon>Nakamurellaceae</taxon>
        <taxon>Nakamurella</taxon>
    </lineage>
</organism>
<keyword evidence="2" id="KW-0418">Kinase</keyword>
<evidence type="ECO:0000259" key="6">
    <source>
        <dbReference type="Pfam" id="PF02518"/>
    </source>
</evidence>
<dbReference type="Pfam" id="PF04024">
    <property type="entry name" value="PspC"/>
    <property type="match status" value="1"/>
</dbReference>
<evidence type="ECO:0000256" key="1">
    <source>
        <dbReference type="ARBA" id="ARBA00022679"/>
    </source>
</evidence>
<dbReference type="PANTHER" id="PTHR24421">
    <property type="entry name" value="NITRATE/NITRITE SENSOR PROTEIN NARX-RELATED"/>
    <property type="match status" value="1"/>
</dbReference>
<sequence length="441" mass="46996">MHGGRPEQFTAEGIPRLVRAQNGRVIGGVAKGIADHLRVNAVWVRVAFGVLAVLGGVGVLAYSLLWIFVPQGSDLVSGPVSQIKGREPSSTERRQAVGIAAIAAAVVLVFAASGMGTSISWLVGPLGVMAIGGAFIWREADENRRQRWRRSAAGFVRPARAPLWRVVGGASLVVGGLVLFSIGQVDLTAARSVLVAVGLTLVGVAIIFIPWWMRLVRDLTFERQQLITQKERADIAAHLHDSVLQTLALIQRQSSDSREVLRLARSQERELRAWLYGPAGYATDPDRASSHRPQMLSDALAVAAGEVEDTYAVKVTPVVVGDVAMDPEVAAVVAAAREAMVNAAKHAGGVDISVYAEVLDSSVEVFVRDRGIGFDVSKVAEDRHGLADSIRGRMTRHGGRARITSTPGEGTEVELVMPVKKQSGVPSAGAEQEEPEQTVSA</sequence>
<evidence type="ECO:0000256" key="5">
    <source>
        <dbReference type="SAM" id="Phobius"/>
    </source>
</evidence>
<feature type="transmembrane region" description="Helical" evidence="5">
    <location>
        <begin position="161"/>
        <end position="183"/>
    </location>
</feature>
<feature type="transmembrane region" description="Helical" evidence="5">
    <location>
        <begin position="119"/>
        <end position="140"/>
    </location>
</feature>
<evidence type="ECO:0000256" key="3">
    <source>
        <dbReference type="ARBA" id="ARBA00023012"/>
    </source>
</evidence>
<reference evidence="8 9" key="2">
    <citation type="submission" date="2018-12" db="EMBL/GenBank/DDBJ databases">
        <title>Nakamurella antarcticus sp. nov., isolated from Antarctica South Shetland Islands soil.</title>
        <authorList>
            <person name="Peng F."/>
        </authorList>
    </citation>
    <scope>NUCLEOTIDE SEQUENCE [LARGE SCALE GENOMIC DNA]</scope>
    <source>
        <strain evidence="8 9">S14-144</strain>
    </source>
</reference>
<evidence type="ECO:0000313" key="8">
    <source>
        <dbReference type="EMBL" id="AZI59578.1"/>
    </source>
</evidence>
<accession>A0A3G8ZR06</accession>
<evidence type="ECO:0000256" key="2">
    <source>
        <dbReference type="ARBA" id="ARBA00022777"/>
    </source>
</evidence>
<feature type="transmembrane region" description="Helical" evidence="5">
    <location>
        <begin position="189"/>
        <end position="213"/>
    </location>
</feature>
<feature type="transmembrane region" description="Helical" evidence="5">
    <location>
        <begin position="46"/>
        <end position="69"/>
    </location>
</feature>
<evidence type="ECO:0000259" key="7">
    <source>
        <dbReference type="Pfam" id="PF04024"/>
    </source>
</evidence>
<gene>
    <name evidence="8" type="ORF">EH165_11335</name>
</gene>
<dbReference type="InterPro" id="IPR007168">
    <property type="entry name" value="Phageshock_PspC_N"/>
</dbReference>
<keyword evidence="5" id="KW-1133">Transmembrane helix</keyword>
<protein>
    <submittedName>
        <fullName evidence="8">PspC domain-containing protein</fullName>
    </submittedName>
</protein>
<dbReference type="InterPro" id="IPR003594">
    <property type="entry name" value="HATPase_dom"/>
</dbReference>
<feature type="transmembrane region" description="Helical" evidence="5">
    <location>
        <begin position="96"/>
        <end position="113"/>
    </location>
</feature>
<dbReference type="CDD" id="cd16917">
    <property type="entry name" value="HATPase_UhpB-NarQ-NarX-like"/>
    <property type="match status" value="1"/>
</dbReference>
<evidence type="ECO:0000313" key="9">
    <source>
        <dbReference type="Proteomes" id="UP000268084"/>
    </source>
</evidence>
<dbReference type="EMBL" id="CP034170">
    <property type="protein sequence ID" value="AZI59578.1"/>
    <property type="molecule type" value="Genomic_DNA"/>
</dbReference>
<dbReference type="InterPro" id="IPR036890">
    <property type="entry name" value="HATPase_C_sf"/>
</dbReference>
<dbReference type="GO" id="GO:0000160">
    <property type="term" value="P:phosphorelay signal transduction system"/>
    <property type="evidence" value="ECO:0007669"/>
    <property type="project" value="UniProtKB-KW"/>
</dbReference>
<evidence type="ECO:0000256" key="4">
    <source>
        <dbReference type="SAM" id="MobiDB-lite"/>
    </source>
</evidence>
<dbReference type="AlphaFoldDB" id="A0A3G8ZR06"/>
<keyword evidence="9" id="KW-1185">Reference proteome</keyword>
<dbReference type="InterPro" id="IPR050482">
    <property type="entry name" value="Sensor_HK_TwoCompSys"/>
</dbReference>
<dbReference type="Pfam" id="PF02518">
    <property type="entry name" value="HATPase_c"/>
    <property type="match status" value="1"/>
</dbReference>
<keyword evidence="5" id="KW-0812">Transmembrane</keyword>
<feature type="compositionally biased region" description="Acidic residues" evidence="4">
    <location>
        <begin position="431"/>
        <end position="441"/>
    </location>
</feature>
<dbReference type="OrthoDB" id="3534856at2"/>
<dbReference type="KEGG" id="nak:EH165_11335"/>
<keyword evidence="3" id="KW-0902">Two-component regulatory system</keyword>
<feature type="domain" description="Histidine kinase/HSP90-like ATPase" evidence="6">
    <location>
        <begin position="335"/>
        <end position="420"/>
    </location>
</feature>
<dbReference type="SUPFAM" id="SSF55874">
    <property type="entry name" value="ATPase domain of HSP90 chaperone/DNA topoisomerase II/histidine kinase"/>
    <property type="match status" value="1"/>
</dbReference>
<dbReference type="Proteomes" id="UP000268084">
    <property type="component" value="Chromosome"/>
</dbReference>
<dbReference type="PANTHER" id="PTHR24421:SF61">
    <property type="entry name" value="OXYGEN SENSOR HISTIDINE KINASE NREB"/>
    <property type="match status" value="1"/>
</dbReference>
<feature type="region of interest" description="Disordered" evidence="4">
    <location>
        <begin position="420"/>
        <end position="441"/>
    </location>
</feature>
<keyword evidence="5" id="KW-0472">Membrane</keyword>
<dbReference type="Gene3D" id="3.30.565.10">
    <property type="entry name" value="Histidine kinase-like ATPase, C-terminal domain"/>
    <property type="match status" value="1"/>
</dbReference>
<reference evidence="8 9" key="1">
    <citation type="submission" date="2018-11" db="EMBL/GenBank/DDBJ databases">
        <authorList>
            <person name="Da X."/>
        </authorList>
    </citation>
    <scope>NUCLEOTIDE SEQUENCE [LARGE SCALE GENOMIC DNA]</scope>
    <source>
        <strain evidence="8 9">S14-144</strain>
    </source>
</reference>
<keyword evidence="1" id="KW-0808">Transferase</keyword>
<feature type="domain" description="Phage shock protein PspC N-terminal" evidence="7">
    <location>
        <begin position="16"/>
        <end position="71"/>
    </location>
</feature>
<proteinExistence type="predicted"/>